<keyword evidence="3" id="KW-1185">Reference proteome</keyword>
<evidence type="ECO:0000313" key="2">
    <source>
        <dbReference type="EMBL" id="TNN45109.1"/>
    </source>
</evidence>
<comment type="caution">
    <text evidence="2">The sequence shown here is derived from an EMBL/GenBank/DDBJ whole genome shotgun (WGS) entry which is preliminary data.</text>
</comment>
<dbReference type="EMBL" id="SRLO01000866">
    <property type="protein sequence ID" value="TNN45109.1"/>
    <property type="molecule type" value="Genomic_DNA"/>
</dbReference>
<dbReference type="Proteomes" id="UP000314294">
    <property type="component" value="Unassembled WGS sequence"/>
</dbReference>
<dbReference type="AlphaFoldDB" id="A0A4Z2FV99"/>
<organism evidence="2 3">
    <name type="scientific">Liparis tanakae</name>
    <name type="common">Tanaka's snailfish</name>
    <dbReference type="NCBI Taxonomy" id="230148"/>
    <lineage>
        <taxon>Eukaryota</taxon>
        <taxon>Metazoa</taxon>
        <taxon>Chordata</taxon>
        <taxon>Craniata</taxon>
        <taxon>Vertebrata</taxon>
        <taxon>Euteleostomi</taxon>
        <taxon>Actinopterygii</taxon>
        <taxon>Neopterygii</taxon>
        <taxon>Teleostei</taxon>
        <taxon>Neoteleostei</taxon>
        <taxon>Acanthomorphata</taxon>
        <taxon>Eupercaria</taxon>
        <taxon>Perciformes</taxon>
        <taxon>Cottioidei</taxon>
        <taxon>Cottales</taxon>
        <taxon>Liparidae</taxon>
        <taxon>Liparis</taxon>
    </lineage>
</organism>
<proteinExistence type="predicted"/>
<evidence type="ECO:0000256" key="1">
    <source>
        <dbReference type="SAM" id="MobiDB-lite"/>
    </source>
</evidence>
<gene>
    <name evidence="2" type="ORF">EYF80_044691</name>
</gene>
<accession>A0A4Z2FV99</accession>
<sequence length="65" mass="7530">MQRNRRTKTTKEYMETGSIRSRAAGERDERKESEAGRGAWLLDGRLETERKRWFAAFAPSPGQQS</sequence>
<evidence type="ECO:0000313" key="3">
    <source>
        <dbReference type="Proteomes" id="UP000314294"/>
    </source>
</evidence>
<reference evidence="2 3" key="1">
    <citation type="submission" date="2019-03" db="EMBL/GenBank/DDBJ databases">
        <title>First draft genome of Liparis tanakae, snailfish: a comprehensive survey of snailfish specific genes.</title>
        <authorList>
            <person name="Kim W."/>
            <person name="Song I."/>
            <person name="Jeong J.-H."/>
            <person name="Kim D."/>
            <person name="Kim S."/>
            <person name="Ryu S."/>
            <person name="Song J.Y."/>
            <person name="Lee S.K."/>
        </authorList>
    </citation>
    <scope>NUCLEOTIDE SEQUENCE [LARGE SCALE GENOMIC DNA]</scope>
    <source>
        <tissue evidence="2">Muscle</tissue>
    </source>
</reference>
<feature type="compositionally biased region" description="Basic and acidic residues" evidence="1">
    <location>
        <begin position="23"/>
        <end position="35"/>
    </location>
</feature>
<name>A0A4Z2FV99_9TELE</name>
<protein>
    <submittedName>
        <fullName evidence="2">Uncharacterized protein</fullName>
    </submittedName>
</protein>
<feature type="region of interest" description="Disordered" evidence="1">
    <location>
        <begin position="1"/>
        <end position="37"/>
    </location>
</feature>